<accession>A0A1A8L6F2</accession>
<name>A0A1A8L6F2_9TELE</name>
<evidence type="ECO:0000313" key="1">
    <source>
        <dbReference type="EMBL" id="SBR39459.1"/>
    </source>
</evidence>
<dbReference type="EMBL" id="HAEF01002077">
    <property type="protein sequence ID" value="SBR39459.1"/>
    <property type="molecule type" value="Transcribed_RNA"/>
</dbReference>
<organism evidence="1">
    <name type="scientific">Nothobranchius pienaari</name>
    <dbReference type="NCBI Taxonomy" id="704102"/>
    <lineage>
        <taxon>Eukaryota</taxon>
        <taxon>Metazoa</taxon>
        <taxon>Chordata</taxon>
        <taxon>Craniata</taxon>
        <taxon>Vertebrata</taxon>
        <taxon>Euteleostomi</taxon>
        <taxon>Actinopterygii</taxon>
        <taxon>Neopterygii</taxon>
        <taxon>Teleostei</taxon>
        <taxon>Neoteleostei</taxon>
        <taxon>Acanthomorphata</taxon>
        <taxon>Ovalentaria</taxon>
        <taxon>Atherinomorphae</taxon>
        <taxon>Cyprinodontiformes</taxon>
        <taxon>Nothobranchiidae</taxon>
        <taxon>Nothobranchius</taxon>
    </lineage>
</organism>
<reference evidence="1" key="2">
    <citation type="submission" date="2016-06" db="EMBL/GenBank/DDBJ databases">
        <title>The genome of a short-lived fish provides insights into sex chromosome evolution and the genetic control of aging.</title>
        <authorList>
            <person name="Reichwald K."/>
            <person name="Felder M."/>
            <person name="Petzold A."/>
            <person name="Koch P."/>
            <person name="Groth M."/>
            <person name="Platzer M."/>
        </authorList>
    </citation>
    <scope>NUCLEOTIDE SEQUENCE</scope>
    <source>
        <tissue evidence="1">Brain</tissue>
    </source>
</reference>
<gene>
    <name evidence="1" type="primary">ALOX15B</name>
</gene>
<feature type="non-terminal residue" evidence="1">
    <location>
        <position position="68"/>
    </location>
</feature>
<protein>
    <submittedName>
        <fullName evidence="1">Arachidonate 15-lipoxygenase, type B</fullName>
    </submittedName>
</protein>
<reference evidence="1" key="1">
    <citation type="submission" date="2016-05" db="EMBL/GenBank/DDBJ databases">
        <authorList>
            <person name="Lavstsen T."/>
            <person name="Jespersen J.S."/>
        </authorList>
    </citation>
    <scope>NUCLEOTIDE SEQUENCE</scope>
    <source>
        <tissue evidence="1">Brain</tissue>
    </source>
</reference>
<proteinExistence type="predicted"/>
<feature type="non-terminal residue" evidence="1">
    <location>
        <position position="1"/>
    </location>
</feature>
<dbReference type="AlphaFoldDB" id="A0A1A8L6F2"/>
<sequence>LGFMGYQKDEQHFCSFHYISLQVFVFVSLTEGQHLPGRPEDNGWNTNQDGGWKGLFHKLWFLLVLHES</sequence>